<organism evidence="2 3">
    <name type="scientific">Colletotrichum chrysophilum</name>
    <dbReference type="NCBI Taxonomy" id="1836956"/>
    <lineage>
        <taxon>Eukaryota</taxon>
        <taxon>Fungi</taxon>
        <taxon>Dikarya</taxon>
        <taxon>Ascomycota</taxon>
        <taxon>Pezizomycotina</taxon>
        <taxon>Sordariomycetes</taxon>
        <taxon>Hypocreomycetidae</taxon>
        <taxon>Glomerellales</taxon>
        <taxon>Glomerellaceae</taxon>
        <taxon>Colletotrichum</taxon>
        <taxon>Colletotrichum gloeosporioides species complex</taxon>
    </lineage>
</organism>
<accession>A0AAD9A1K0</accession>
<dbReference type="AlphaFoldDB" id="A0AAD9A1K0"/>
<feature type="region of interest" description="Disordered" evidence="1">
    <location>
        <begin position="1"/>
        <end position="35"/>
    </location>
</feature>
<dbReference type="Proteomes" id="UP001243330">
    <property type="component" value="Unassembled WGS sequence"/>
</dbReference>
<dbReference type="EMBL" id="JAQOWY010000822">
    <property type="protein sequence ID" value="KAK1838477.1"/>
    <property type="molecule type" value="Genomic_DNA"/>
</dbReference>
<keyword evidence="3" id="KW-1185">Reference proteome</keyword>
<evidence type="ECO:0000256" key="1">
    <source>
        <dbReference type="SAM" id="MobiDB-lite"/>
    </source>
</evidence>
<evidence type="ECO:0000313" key="2">
    <source>
        <dbReference type="EMBL" id="KAK1838477.1"/>
    </source>
</evidence>
<comment type="caution">
    <text evidence="2">The sequence shown here is derived from an EMBL/GenBank/DDBJ whole genome shotgun (WGS) entry which is preliminary data.</text>
</comment>
<sequence length="190" mass="21404">MCLYEATRKNTRSYRDAASKTYDQPPGRPDVKTAHSRPFVKLPNSLKNQVIPGFHRRRGQGSANRPAIPPRGTLPVNPPVRVTQCRLHTSLNIPVEKVFKPKHEKKRILRAAYVIPCSKTTATVPPRGSYVISCMRTCFGAQRRDEREMRQPRAPPHTAPGKNRASARRHHVFQSGAGKPSTQHRLSTMT</sequence>
<gene>
    <name evidence="2" type="ORF">CCHR01_18901</name>
</gene>
<protein>
    <submittedName>
        <fullName evidence="2">Uncharacterized protein</fullName>
    </submittedName>
</protein>
<feature type="compositionally biased region" description="Polar residues" evidence="1">
    <location>
        <begin position="180"/>
        <end position="190"/>
    </location>
</feature>
<feature type="region of interest" description="Disordered" evidence="1">
    <location>
        <begin position="56"/>
        <end position="77"/>
    </location>
</feature>
<feature type="region of interest" description="Disordered" evidence="1">
    <location>
        <begin position="144"/>
        <end position="190"/>
    </location>
</feature>
<proteinExistence type="predicted"/>
<name>A0AAD9A1K0_9PEZI</name>
<evidence type="ECO:0000313" key="3">
    <source>
        <dbReference type="Proteomes" id="UP001243330"/>
    </source>
</evidence>
<reference evidence="2" key="1">
    <citation type="submission" date="2023-01" db="EMBL/GenBank/DDBJ databases">
        <title>Colletotrichum chrysophilum M932 genome sequence.</title>
        <authorList>
            <person name="Baroncelli R."/>
        </authorList>
    </citation>
    <scope>NUCLEOTIDE SEQUENCE</scope>
    <source>
        <strain evidence="2">M932</strain>
    </source>
</reference>